<sequence>MTTIKSLRLVVLLAGGIGLTGCAGMSDSQRATATGAGIGALGGAAIGSLSGNAGWGALIGAGVGGVSGYAIDRGRR</sequence>
<dbReference type="Pfam" id="PF13436">
    <property type="entry name" value="Gly-zipper_OmpA"/>
    <property type="match status" value="1"/>
</dbReference>
<evidence type="ECO:0000313" key="4">
    <source>
        <dbReference type="Proteomes" id="UP000831327"/>
    </source>
</evidence>
<dbReference type="Proteomes" id="UP000831327">
    <property type="component" value="Chromosome"/>
</dbReference>
<keyword evidence="1" id="KW-0472">Membrane</keyword>
<keyword evidence="1" id="KW-1133">Transmembrane helix</keyword>
<feature type="domain" description="Glycine-zipper-containing OmpA-like membrane" evidence="2">
    <location>
        <begin position="31"/>
        <end position="70"/>
    </location>
</feature>
<evidence type="ECO:0000313" key="3">
    <source>
        <dbReference type="EMBL" id="BDG72437.1"/>
    </source>
</evidence>
<reference evidence="3 4" key="1">
    <citation type="journal article" date="2016" name="Microbes Environ.">
        <title>Phylogenetically diverse aerobic anoxygenic phototrophic bacteria isolated from epilithic biofilms in Tama river, Japan.</title>
        <authorList>
            <person name="Hirose S."/>
            <person name="Matsuura K."/>
            <person name="Haruta S."/>
        </authorList>
    </citation>
    <scope>NUCLEOTIDE SEQUENCE [LARGE SCALE GENOMIC DNA]</scope>
    <source>
        <strain evidence="3 4">S08</strain>
    </source>
</reference>
<gene>
    <name evidence="3" type="ORF">Rmf_23660</name>
</gene>
<evidence type="ECO:0000256" key="1">
    <source>
        <dbReference type="SAM" id="Phobius"/>
    </source>
</evidence>
<dbReference type="EMBL" id="AP025637">
    <property type="protein sequence ID" value="BDG72437.1"/>
    <property type="molecule type" value="Genomic_DNA"/>
</dbReference>
<proteinExistence type="predicted"/>
<evidence type="ECO:0000259" key="2">
    <source>
        <dbReference type="Pfam" id="PF13436"/>
    </source>
</evidence>
<keyword evidence="1" id="KW-0812">Transmembrane</keyword>
<keyword evidence="4" id="KW-1185">Reference proteome</keyword>
<dbReference type="InterPro" id="IPR025693">
    <property type="entry name" value="Gly-zipper_OmpA-like_dom"/>
</dbReference>
<feature type="transmembrane region" description="Helical" evidence="1">
    <location>
        <begin position="52"/>
        <end position="71"/>
    </location>
</feature>
<accession>A0ABM7Y3P0</accession>
<name>A0ABM7Y3P0_9PROT</name>
<dbReference type="RefSeq" id="WP_244459643.1">
    <property type="nucleotide sequence ID" value="NZ_AP025637.1"/>
</dbReference>
<protein>
    <recommendedName>
        <fullName evidence="2">Glycine-zipper-containing OmpA-like membrane domain-containing protein</fullName>
    </recommendedName>
</protein>
<dbReference type="PROSITE" id="PS51257">
    <property type="entry name" value="PROKAR_LIPOPROTEIN"/>
    <property type="match status" value="1"/>
</dbReference>
<organism evidence="3 4">
    <name type="scientific">Roseomonas fluvialis</name>
    <dbReference type="NCBI Taxonomy" id="1750527"/>
    <lineage>
        <taxon>Bacteria</taxon>
        <taxon>Pseudomonadati</taxon>
        <taxon>Pseudomonadota</taxon>
        <taxon>Alphaproteobacteria</taxon>
        <taxon>Acetobacterales</taxon>
        <taxon>Roseomonadaceae</taxon>
        <taxon>Roseomonas</taxon>
    </lineage>
</organism>